<evidence type="ECO:0000259" key="7">
    <source>
        <dbReference type="Pfam" id="PF03847"/>
    </source>
</evidence>
<evidence type="ECO:0000313" key="8">
    <source>
        <dbReference type="EMBL" id="KAL3791512.1"/>
    </source>
</evidence>
<dbReference type="SUPFAM" id="SSF47113">
    <property type="entry name" value="Histone-fold"/>
    <property type="match status" value="1"/>
</dbReference>
<dbReference type="InterPro" id="IPR009072">
    <property type="entry name" value="Histone-fold"/>
</dbReference>
<organism evidence="8 9">
    <name type="scientific">Cyclotella cryptica</name>
    <dbReference type="NCBI Taxonomy" id="29204"/>
    <lineage>
        <taxon>Eukaryota</taxon>
        <taxon>Sar</taxon>
        <taxon>Stramenopiles</taxon>
        <taxon>Ochrophyta</taxon>
        <taxon>Bacillariophyta</taxon>
        <taxon>Coscinodiscophyceae</taxon>
        <taxon>Thalassiosirophycidae</taxon>
        <taxon>Stephanodiscales</taxon>
        <taxon>Stephanodiscaceae</taxon>
        <taxon>Cyclotella</taxon>
    </lineage>
</organism>
<dbReference type="Pfam" id="PF03847">
    <property type="entry name" value="TFIID_20kDa"/>
    <property type="match status" value="1"/>
</dbReference>
<protein>
    <recommendedName>
        <fullName evidence="7">Transcription initiation factor TFIID subunit 12 domain-containing protein</fullName>
    </recommendedName>
</protein>
<feature type="compositionally biased region" description="Low complexity" evidence="6">
    <location>
        <begin position="32"/>
        <end position="52"/>
    </location>
</feature>
<keyword evidence="9" id="KW-1185">Reference proteome</keyword>
<comment type="subcellular location">
    <subcellularLocation>
        <location evidence="1">Nucleus</location>
    </subcellularLocation>
</comment>
<dbReference type="CDD" id="cd07981">
    <property type="entry name" value="HFD_TAF12"/>
    <property type="match status" value="1"/>
</dbReference>
<feature type="compositionally biased region" description="Low complexity" evidence="6">
    <location>
        <begin position="161"/>
        <end position="172"/>
    </location>
</feature>
<dbReference type="PANTHER" id="PTHR12264">
    <property type="entry name" value="TRANSCRIPTION INITIATION FACTOR TFIID SUBUNIT 12"/>
    <property type="match status" value="1"/>
</dbReference>
<keyword evidence="4" id="KW-0804">Transcription</keyword>
<evidence type="ECO:0000256" key="4">
    <source>
        <dbReference type="ARBA" id="ARBA00023163"/>
    </source>
</evidence>
<proteinExistence type="inferred from homology"/>
<dbReference type="AlphaFoldDB" id="A0ABD3PUU0"/>
<feature type="domain" description="Transcription initiation factor TFIID subunit 12" evidence="7">
    <location>
        <begin position="293"/>
        <end position="358"/>
    </location>
</feature>
<dbReference type="EMBL" id="JABMIG020000113">
    <property type="protein sequence ID" value="KAL3791512.1"/>
    <property type="molecule type" value="Genomic_DNA"/>
</dbReference>
<comment type="similarity">
    <text evidence="2">Belongs to the TAF12 family.</text>
</comment>
<sequence length="413" mass="41614">MSSSSSSNTPPVGTPKASAPTGGKGKDFARMSSAAAAAAAAAAASTTPTATAPAPPTIESTSPVKKGKDLSRMVANAPSSTTPLVASQDAPSSDVAPVGKPKGKDLSRMGAVQRSSPGSAGGQGVAVAVATAGTPVAPSSGLGKDLANMSRPPTLQPPPSQTNAPTTTTQVTSLAPSPGNPPSAVDIAEHQRRQNIARAAAGLPAQNDDSAKPPATGTDPNSLQEPSKDISPETQPTTRPSWSEATLSASSPHTNNATETTSKSSVTSTTTTTMAAATTKKYGDPSNAPILGTKLQDLCQSIDPSYVLDSQVQESLLEMADSFLDKVTSDAIRLARHRGSNTLDVVDVALALKKGYGMEVPGLGAPSNPRSGVGAGMVGGAKKNHLIGGWLFANKLNVSSDVEKGGRKKQKKV</sequence>
<gene>
    <name evidence="8" type="ORF">HJC23_011543</name>
</gene>
<feature type="compositionally biased region" description="Polar residues" evidence="6">
    <location>
        <begin position="77"/>
        <end position="91"/>
    </location>
</feature>
<feature type="compositionally biased region" description="Low complexity" evidence="6">
    <location>
        <begin position="125"/>
        <end position="139"/>
    </location>
</feature>
<dbReference type="Proteomes" id="UP001516023">
    <property type="component" value="Unassembled WGS sequence"/>
</dbReference>
<comment type="caution">
    <text evidence="8">The sequence shown here is derived from an EMBL/GenBank/DDBJ whole genome shotgun (WGS) entry which is preliminary data.</text>
</comment>
<dbReference type="PANTHER" id="PTHR12264:SF21">
    <property type="entry name" value="TRANSCRIPTION INITIATION FACTOR TFIID SUBUNIT 12"/>
    <property type="match status" value="1"/>
</dbReference>
<dbReference type="GO" id="GO:0005634">
    <property type="term" value="C:nucleus"/>
    <property type="evidence" value="ECO:0007669"/>
    <property type="project" value="UniProtKB-SubCell"/>
</dbReference>
<evidence type="ECO:0000313" key="9">
    <source>
        <dbReference type="Proteomes" id="UP001516023"/>
    </source>
</evidence>
<evidence type="ECO:0000256" key="1">
    <source>
        <dbReference type="ARBA" id="ARBA00004123"/>
    </source>
</evidence>
<feature type="region of interest" description="Disordered" evidence="6">
    <location>
        <begin position="1"/>
        <end position="269"/>
    </location>
</feature>
<evidence type="ECO:0000256" key="6">
    <source>
        <dbReference type="SAM" id="MobiDB-lite"/>
    </source>
</evidence>
<evidence type="ECO:0000256" key="3">
    <source>
        <dbReference type="ARBA" id="ARBA00023015"/>
    </source>
</evidence>
<feature type="compositionally biased region" description="Low complexity" evidence="6">
    <location>
        <begin position="257"/>
        <end position="269"/>
    </location>
</feature>
<name>A0ABD3PUU0_9STRA</name>
<reference evidence="8 9" key="1">
    <citation type="journal article" date="2020" name="G3 (Bethesda)">
        <title>Improved Reference Genome for Cyclotella cryptica CCMP332, a Model for Cell Wall Morphogenesis, Salinity Adaptation, and Lipid Production in Diatoms (Bacillariophyta).</title>
        <authorList>
            <person name="Roberts W.R."/>
            <person name="Downey K.M."/>
            <person name="Ruck E.C."/>
            <person name="Traller J.C."/>
            <person name="Alverson A.J."/>
        </authorList>
    </citation>
    <scope>NUCLEOTIDE SEQUENCE [LARGE SCALE GENOMIC DNA]</scope>
    <source>
        <strain evidence="8 9">CCMP332</strain>
    </source>
</reference>
<keyword evidence="5" id="KW-0539">Nucleus</keyword>
<dbReference type="InterPro" id="IPR003228">
    <property type="entry name" value="TFIID_TAF12_dom"/>
</dbReference>
<feature type="compositionally biased region" description="Polar residues" evidence="6">
    <location>
        <begin position="232"/>
        <end position="256"/>
    </location>
</feature>
<dbReference type="InterPro" id="IPR037794">
    <property type="entry name" value="TAF12"/>
</dbReference>
<evidence type="ECO:0000256" key="5">
    <source>
        <dbReference type="ARBA" id="ARBA00023242"/>
    </source>
</evidence>
<keyword evidence="3" id="KW-0805">Transcription regulation</keyword>
<accession>A0ABD3PUU0</accession>
<dbReference type="Gene3D" id="1.10.20.10">
    <property type="entry name" value="Histone, subunit A"/>
    <property type="match status" value="1"/>
</dbReference>
<evidence type="ECO:0000256" key="2">
    <source>
        <dbReference type="ARBA" id="ARBA00007530"/>
    </source>
</evidence>